<name>A0A7K3NRQ5_9BACT</name>
<evidence type="ECO:0000256" key="1">
    <source>
        <dbReference type="ARBA" id="ARBA00005959"/>
    </source>
</evidence>
<feature type="binding site" evidence="5">
    <location>
        <position position="308"/>
    </location>
    <ligand>
        <name>substrate</name>
    </ligand>
</feature>
<dbReference type="UniPathway" id="UPA00128">
    <property type="reaction ID" value="UER00191"/>
</dbReference>
<feature type="binding site" evidence="5">
    <location>
        <position position="247"/>
    </location>
    <ligand>
        <name>substrate</name>
    </ligand>
</feature>
<feature type="binding site" evidence="5">
    <location>
        <begin position="106"/>
        <end position="109"/>
    </location>
    <ligand>
        <name>NADP(+)</name>
        <dbReference type="ChEBI" id="CHEBI:58349"/>
    </ligand>
</feature>
<dbReference type="GO" id="GO:0042351">
    <property type="term" value="P:'de novo' GDP-L-fucose biosynthetic process"/>
    <property type="evidence" value="ECO:0007669"/>
    <property type="project" value="UniProtKB-UniRule"/>
</dbReference>
<keyword evidence="8" id="KW-1185">Reference proteome</keyword>
<comment type="similarity">
    <text evidence="1 5">Belongs to the NAD(P)-dependent epimerase/dehydratase family. Fucose synthase subfamily.</text>
</comment>
<evidence type="ECO:0000256" key="4">
    <source>
        <dbReference type="ARBA" id="ARBA00023235"/>
    </source>
</evidence>
<dbReference type="HAMAP" id="MF_00956">
    <property type="entry name" value="GDP_fucose_synth"/>
    <property type="match status" value="1"/>
</dbReference>
<feature type="binding site" evidence="5">
    <location>
        <begin position="11"/>
        <end position="17"/>
    </location>
    <ligand>
        <name>NADP(+)</name>
        <dbReference type="ChEBI" id="CHEBI:58349"/>
    </ligand>
</feature>
<evidence type="ECO:0000256" key="3">
    <source>
        <dbReference type="ARBA" id="ARBA00023002"/>
    </source>
</evidence>
<reference evidence="7 8" key="1">
    <citation type="submission" date="2020-02" db="EMBL/GenBank/DDBJ databases">
        <title>Comparative genomics of sulfur disproportionating microorganisms.</title>
        <authorList>
            <person name="Ward L.M."/>
            <person name="Bertran E."/>
            <person name="Johnston D.T."/>
        </authorList>
    </citation>
    <scope>NUCLEOTIDE SEQUENCE [LARGE SCALE GENOMIC DNA]</scope>
    <source>
        <strain evidence="7 8">DSM 3696</strain>
    </source>
</reference>
<proteinExistence type="inferred from homology"/>
<feature type="domain" description="NAD-dependent epimerase/dehydratase" evidence="6">
    <location>
        <begin position="7"/>
        <end position="192"/>
    </location>
</feature>
<dbReference type="GO" id="GO:0016853">
    <property type="term" value="F:isomerase activity"/>
    <property type="evidence" value="ECO:0007669"/>
    <property type="project" value="UniProtKB-KW"/>
</dbReference>
<protein>
    <recommendedName>
        <fullName evidence="5">GDP-L-fucose synthase</fullName>
        <ecNumber evidence="5">1.1.1.271</ecNumber>
    </recommendedName>
    <alternativeName>
        <fullName evidence="5">GDP-4-keto-6-deoxy-D-mannose-3,5-epimerase-4-reductase</fullName>
    </alternativeName>
</protein>
<evidence type="ECO:0000313" key="7">
    <source>
        <dbReference type="EMBL" id="NDY58831.1"/>
    </source>
</evidence>
<comment type="function">
    <text evidence="5">Catalyzes the two-step NADP-dependent conversion of GDP-4-dehydro-6-deoxy-D-mannose to GDP-fucose, involving an epimerase and a reductase reaction.</text>
</comment>
<evidence type="ECO:0000256" key="2">
    <source>
        <dbReference type="ARBA" id="ARBA00022857"/>
    </source>
</evidence>
<dbReference type="RefSeq" id="WP_163303896.1">
    <property type="nucleotide sequence ID" value="NZ_JAAGRQ010000148.1"/>
</dbReference>
<dbReference type="Proteomes" id="UP000469724">
    <property type="component" value="Unassembled WGS sequence"/>
</dbReference>
<dbReference type="PANTHER" id="PTHR43238:SF1">
    <property type="entry name" value="GDP-L-FUCOSE SYNTHASE"/>
    <property type="match status" value="1"/>
</dbReference>
<dbReference type="GO" id="GO:0070401">
    <property type="term" value="F:NADP+ binding"/>
    <property type="evidence" value="ECO:0007669"/>
    <property type="project" value="UniProtKB-UniRule"/>
</dbReference>
<dbReference type="SUPFAM" id="SSF51735">
    <property type="entry name" value="NAD(P)-binding Rossmann-fold domains"/>
    <property type="match status" value="1"/>
</dbReference>
<feature type="site" description="Important for catalytic activity" evidence="5">
    <location>
        <position position="108"/>
    </location>
</feature>
<keyword evidence="3 5" id="KW-0560">Oxidoreductase</keyword>
<comment type="pathway">
    <text evidence="5">Nucleotide-sugar biosynthesis; GDP-L-fucose biosynthesis via de novo pathway; GDP-L-fucose from GDP-alpha-D-mannose: step 2/2.</text>
</comment>
<evidence type="ECO:0000259" key="6">
    <source>
        <dbReference type="Pfam" id="PF01370"/>
    </source>
</evidence>
<keyword evidence="4 5" id="KW-0413">Isomerase</keyword>
<dbReference type="InterPro" id="IPR028614">
    <property type="entry name" value="GDP_fucose/colitose_synth"/>
</dbReference>
<feature type="domain" description="NAD-dependent epimerase/dehydratase" evidence="6">
    <location>
        <begin position="236"/>
        <end position="276"/>
    </location>
</feature>
<feature type="binding site" evidence="5">
    <location>
        <position position="240"/>
    </location>
    <ligand>
        <name>substrate</name>
    </ligand>
</feature>
<dbReference type="GO" id="GO:0050577">
    <property type="term" value="F:GDP-L-fucose synthase activity"/>
    <property type="evidence" value="ECO:0007669"/>
    <property type="project" value="UniProtKB-UniRule"/>
</dbReference>
<dbReference type="Pfam" id="PF01370">
    <property type="entry name" value="Epimerase"/>
    <property type="match status" value="2"/>
</dbReference>
<feature type="binding site" evidence="5">
    <location>
        <begin position="164"/>
        <end position="167"/>
    </location>
    <ligand>
        <name>NADP(+)</name>
        <dbReference type="ChEBI" id="CHEBI:58349"/>
    </ligand>
</feature>
<comment type="caution">
    <text evidence="7">The sequence shown here is derived from an EMBL/GenBank/DDBJ whole genome shotgun (WGS) entry which is preliminary data.</text>
</comment>
<dbReference type="EMBL" id="JAAGRQ010000148">
    <property type="protein sequence ID" value="NDY58831.1"/>
    <property type="molecule type" value="Genomic_DNA"/>
</dbReference>
<accession>A0A7K3NRQ5</accession>
<keyword evidence="5" id="KW-0511">Multifunctional enzyme</keyword>
<comment type="catalytic activity">
    <reaction evidence="5">
        <text>GDP-beta-L-fucose + NADP(+) = GDP-4-dehydro-alpha-D-rhamnose + NADPH + H(+)</text>
        <dbReference type="Rhea" id="RHEA:18885"/>
        <dbReference type="ChEBI" id="CHEBI:15378"/>
        <dbReference type="ChEBI" id="CHEBI:57273"/>
        <dbReference type="ChEBI" id="CHEBI:57783"/>
        <dbReference type="ChEBI" id="CHEBI:57964"/>
        <dbReference type="ChEBI" id="CHEBI:58349"/>
        <dbReference type="EC" id="1.1.1.271"/>
    </reaction>
</comment>
<gene>
    <name evidence="5" type="primary">fcl</name>
    <name evidence="7" type="ORF">G3N56_19010</name>
</gene>
<feature type="binding site" evidence="5">
    <location>
        <position position="188"/>
    </location>
    <ligand>
        <name>substrate</name>
    </ligand>
</feature>
<evidence type="ECO:0000256" key="5">
    <source>
        <dbReference type="HAMAP-Rule" id="MF_00956"/>
    </source>
</evidence>
<feature type="site" description="Important for catalytic activity" evidence="5">
    <location>
        <position position="110"/>
    </location>
</feature>
<feature type="binding site" evidence="5">
    <location>
        <position position="141"/>
    </location>
    <ligand>
        <name>NADP(+)</name>
        <dbReference type="ChEBI" id="CHEBI:58349"/>
    </ligand>
</feature>
<dbReference type="Gene3D" id="3.40.50.720">
    <property type="entry name" value="NAD(P)-binding Rossmann-like Domain"/>
    <property type="match status" value="2"/>
</dbReference>
<dbReference type="CDD" id="cd05239">
    <property type="entry name" value="GDP_FS_SDR_e"/>
    <property type="match status" value="1"/>
</dbReference>
<organism evidence="7 8">
    <name type="scientific">Desulfolutivibrio sulfodismutans</name>
    <dbReference type="NCBI Taxonomy" id="63561"/>
    <lineage>
        <taxon>Bacteria</taxon>
        <taxon>Pseudomonadati</taxon>
        <taxon>Thermodesulfobacteriota</taxon>
        <taxon>Desulfovibrionia</taxon>
        <taxon>Desulfovibrionales</taxon>
        <taxon>Desulfovibrionaceae</taxon>
        <taxon>Desulfolutivibrio</taxon>
    </lineage>
</organism>
<evidence type="ECO:0000313" key="8">
    <source>
        <dbReference type="Proteomes" id="UP000469724"/>
    </source>
</evidence>
<keyword evidence="2 5" id="KW-0521">NADP</keyword>
<dbReference type="AlphaFoldDB" id="A0A7K3NRQ5"/>
<feature type="binding site" evidence="5">
    <location>
        <position position="180"/>
    </location>
    <ligand>
        <name>NADP(+)</name>
        <dbReference type="ChEBI" id="CHEBI:58349"/>
    </ligand>
</feature>
<dbReference type="PANTHER" id="PTHR43238">
    <property type="entry name" value="GDP-L-FUCOSE SYNTHASE"/>
    <property type="match status" value="1"/>
</dbReference>
<dbReference type="InterPro" id="IPR001509">
    <property type="entry name" value="Epimerase_deHydtase"/>
</dbReference>
<sequence length="348" mass="38183">MDETTRIFLAGRRGMVGSACWRALTRAGFTNLLGPTSAELDLTRQADVEAFFRDNQPQVVILAAARVGGILANATFPADFLSINLAIQTNVIHTARLCGARHLVFLGSSCIYPKFAPQPIREDALLTGPLEPTNEAYALAKIAGVRLCHFINRQYDTVYWQLMPTNLYGEVDSFDLQQSHVLPALMRKFHLAALAKKGDTAGIARDVARFGPLPDDIRDGLGLSRDGATVDPDRVRVVLWGTGTPRREFLHVDDLAAAVLHVLSLDGVPADLVNVGCGHDLRIAELAEMVRRMSGYDGEIVWDTSKPDGTPQKLLDVSRLTALGFTASISLEDGLRRAYDWYLRESAR</sequence>
<feature type="active site" description="Proton donor/acceptor" evidence="5">
    <location>
        <position position="137"/>
    </location>
</feature>
<dbReference type="EC" id="1.1.1.271" evidence="5"/>
<dbReference type="InterPro" id="IPR036291">
    <property type="entry name" value="NAD(P)-bd_dom_sf"/>
</dbReference>